<organism evidence="1 2">
    <name type="scientific">Eumeta variegata</name>
    <name type="common">Bagworm moth</name>
    <name type="synonym">Eumeta japonica</name>
    <dbReference type="NCBI Taxonomy" id="151549"/>
    <lineage>
        <taxon>Eukaryota</taxon>
        <taxon>Metazoa</taxon>
        <taxon>Ecdysozoa</taxon>
        <taxon>Arthropoda</taxon>
        <taxon>Hexapoda</taxon>
        <taxon>Insecta</taxon>
        <taxon>Pterygota</taxon>
        <taxon>Neoptera</taxon>
        <taxon>Endopterygota</taxon>
        <taxon>Lepidoptera</taxon>
        <taxon>Glossata</taxon>
        <taxon>Ditrysia</taxon>
        <taxon>Tineoidea</taxon>
        <taxon>Psychidae</taxon>
        <taxon>Oiketicinae</taxon>
        <taxon>Eumeta</taxon>
    </lineage>
</organism>
<proteinExistence type="predicted"/>
<dbReference type="AlphaFoldDB" id="A0A4C1VEU2"/>
<comment type="caution">
    <text evidence="1">The sequence shown here is derived from an EMBL/GenBank/DDBJ whole genome shotgun (WGS) entry which is preliminary data.</text>
</comment>
<reference evidence="1 2" key="1">
    <citation type="journal article" date="2019" name="Commun. Biol.">
        <title>The bagworm genome reveals a unique fibroin gene that provides high tensile strength.</title>
        <authorList>
            <person name="Kono N."/>
            <person name="Nakamura H."/>
            <person name="Ohtoshi R."/>
            <person name="Tomita M."/>
            <person name="Numata K."/>
            <person name="Arakawa K."/>
        </authorList>
    </citation>
    <scope>NUCLEOTIDE SEQUENCE [LARGE SCALE GENOMIC DNA]</scope>
</reference>
<name>A0A4C1VEU2_EUMVA</name>
<sequence>MTMLQKKKPDAVPDANTCSITALIPTAVELMIDIRAPIGTNFTACLRSDGDVHDSYPILGWDAPPSKSWRCVKCYLPIEEKVKHDLPRCFYFRLNGPPRWPVWIDGCLRPPSPNR</sequence>
<evidence type="ECO:0000313" key="2">
    <source>
        <dbReference type="Proteomes" id="UP000299102"/>
    </source>
</evidence>
<gene>
    <name evidence="1" type="ORF">EVAR_24261_1</name>
</gene>
<keyword evidence="2" id="KW-1185">Reference proteome</keyword>
<protein>
    <submittedName>
        <fullName evidence="1">Uncharacterized protein</fullName>
    </submittedName>
</protein>
<dbReference type="EMBL" id="BGZK01000329">
    <property type="protein sequence ID" value="GBP37129.1"/>
    <property type="molecule type" value="Genomic_DNA"/>
</dbReference>
<accession>A0A4C1VEU2</accession>
<evidence type="ECO:0000313" key="1">
    <source>
        <dbReference type="EMBL" id="GBP37129.1"/>
    </source>
</evidence>
<dbReference type="Proteomes" id="UP000299102">
    <property type="component" value="Unassembled WGS sequence"/>
</dbReference>